<feature type="coiled-coil region" evidence="1">
    <location>
        <begin position="55"/>
        <end position="89"/>
    </location>
</feature>
<dbReference type="KEGG" id="cvn:111137637"/>
<keyword evidence="3" id="KW-1185">Reference proteome</keyword>
<feature type="signal peptide" evidence="2">
    <location>
        <begin position="1"/>
        <end position="27"/>
    </location>
</feature>
<keyword evidence="1" id="KW-0175">Coiled coil</keyword>
<evidence type="ECO:0000256" key="2">
    <source>
        <dbReference type="SAM" id="SignalP"/>
    </source>
</evidence>
<dbReference type="RefSeq" id="XP_022344895.1">
    <property type="nucleotide sequence ID" value="XM_022489187.1"/>
</dbReference>
<name>A0A8B8EXY5_CRAVI</name>
<reference evidence="4" key="1">
    <citation type="submission" date="2025-08" db="UniProtKB">
        <authorList>
            <consortium name="RefSeq"/>
        </authorList>
    </citation>
    <scope>IDENTIFICATION</scope>
    <source>
        <tissue evidence="4">Whole sample</tissue>
    </source>
</reference>
<dbReference type="OrthoDB" id="6121351at2759"/>
<evidence type="ECO:0000313" key="4">
    <source>
        <dbReference type="RefSeq" id="XP_022344895.1"/>
    </source>
</evidence>
<dbReference type="GeneID" id="111137637"/>
<evidence type="ECO:0000256" key="1">
    <source>
        <dbReference type="SAM" id="Coils"/>
    </source>
</evidence>
<dbReference type="Proteomes" id="UP000694844">
    <property type="component" value="Chromosome 5"/>
</dbReference>
<evidence type="ECO:0000313" key="3">
    <source>
        <dbReference type="Proteomes" id="UP000694844"/>
    </source>
</evidence>
<protein>
    <submittedName>
        <fullName evidence="4">Uncharacterized protein LOC111137637</fullName>
    </submittedName>
</protein>
<keyword evidence="2" id="KW-0732">Signal</keyword>
<accession>A0A8B8EXY5</accession>
<sequence>MEISNSVFVLKVYALLVAVLLAAEVHTQPQKFNTEIQQTSDDSSSELNLFKMALREAYNRELEFYETQEAQIMKQIAALENDRSHLRERKRSHIQCLVNVIACYRKK</sequence>
<proteinExistence type="predicted"/>
<gene>
    <name evidence="4" type="primary">LOC111137637</name>
</gene>
<organism evidence="3 4">
    <name type="scientific">Crassostrea virginica</name>
    <name type="common">Eastern oyster</name>
    <dbReference type="NCBI Taxonomy" id="6565"/>
    <lineage>
        <taxon>Eukaryota</taxon>
        <taxon>Metazoa</taxon>
        <taxon>Spiralia</taxon>
        <taxon>Lophotrochozoa</taxon>
        <taxon>Mollusca</taxon>
        <taxon>Bivalvia</taxon>
        <taxon>Autobranchia</taxon>
        <taxon>Pteriomorphia</taxon>
        <taxon>Ostreida</taxon>
        <taxon>Ostreoidea</taxon>
        <taxon>Ostreidae</taxon>
        <taxon>Crassostrea</taxon>
    </lineage>
</organism>
<dbReference type="AlphaFoldDB" id="A0A8B8EXY5"/>
<feature type="chain" id="PRO_5034663281" evidence="2">
    <location>
        <begin position="28"/>
        <end position="107"/>
    </location>
</feature>